<evidence type="ECO:0000313" key="2">
    <source>
        <dbReference type="Proteomes" id="UP000759529"/>
    </source>
</evidence>
<evidence type="ECO:0000313" key="1">
    <source>
        <dbReference type="EMBL" id="MBM6500964.1"/>
    </source>
</evidence>
<proteinExistence type="predicted"/>
<organism evidence="1 2">
    <name type="scientific">Flavobacterium macrobrachii</name>
    <dbReference type="NCBI Taxonomy" id="591204"/>
    <lineage>
        <taxon>Bacteria</taxon>
        <taxon>Pseudomonadati</taxon>
        <taxon>Bacteroidota</taxon>
        <taxon>Flavobacteriia</taxon>
        <taxon>Flavobacteriales</taxon>
        <taxon>Flavobacteriaceae</taxon>
        <taxon>Flavobacterium</taxon>
    </lineage>
</organism>
<dbReference type="RefSeq" id="WP_187655971.1">
    <property type="nucleotide sequence ID" value="NZ_JACSOD020000509.1"/>
</dbReference>
<sequence length="223" mass="26449">MRIKLILILLYSTFLFGQKTVEIKIESLTSLDETPEVRTFTIKYSITNKTNKTIHFILNPDNLIPISAGSLNPSVYYKVYEKEKSIDVSGIFTAKKTIRTFKDEAEVKKYNDSITDTFINRTAEQVIQESKARTIKNIQEIKSNQTKEFSTTFNWDKNRYFKNDVMEYYIDEKEPHFYELHINLMKEELLSKFSEKEQNEILKDKNFIKGWFTSNKVEINFRE</sequence>
<accession>A0ABS2D1C1</accession>
<name>A0ABS2D1C1_9FLAO</name>
<reference evidence="1 2" key="1">
    <citation type="submission" date="2021-02" db="EMBL/GenBank/DDBJ databases">
        <authorList>
            <person name="Jung H.S."/>
            <person name="Chun B.H."/>
            <person name="Jeon C.O."/>
        </authorList>
    </citation>
    <scope>NUCLEOTIDE SEQUENCE [LARGE SCALE GENOMIC DNA]</scope>
    <source>
        <strain evidence="1 2">LMG 25203</strain>
    </source>
</reference>
<dbReference type="EMBL" id="JACSOD020000509">
    <property type="protein sequence ID" value="MBM6500964.1"/>
    <property type="molecule type" value="Genomic_DNA"/>
</dbReference>
<comment type="caution">
    <text evidence="1">The sequence shown here is derived from an EMBL/GenBank/DDBJ whole genome shotgun (WGS) entry which is preliminary data.</text>
</comment>
<keyword evidence="2" id="KW-1185">Reference proteome</keyword>
<dbReference type="Proteomes" id="UP000759529">
    <property type="component" value="Unassembled WGS sequence"/>
</dbReference>
<protein>
    <submittedName>
        <fullName evidence="1">Uncharacterized protein</fullName>
    </submittedName>
</protein>
<gene>
    <name evidence="1" type="ORF">H9X54_016860</name>
</gene>